<dbReference type="Gene3D" id="3.30.160.60">
    <property type="entry name" value="Classic Zinc Finger"/>
    <property type="match status" value="1"/>
</dbReference>
<accession>A0A1I7RTY2</accession>
<dbReference type="Proteomes" id="UP000095284">
    <property type="component" value="Unplaced"/>
</dbReference>
<evidence type="ECO:0000313" key="5">
    <source>
        <dbReference type="Proteomes" id="UP000659654"/>
    </source>
</evidence>
<reference evidence="6" key="1">
    <citation type="submission" date="2016-11" db="UniProtKB">
        <authorList>
            <consortium name="WormBaseParasite"/>
        </authorList>
    </citation>
    <scope>IDENTIFICATION</scope>
</reference>
<reference evidence="3" key="2">
    <citation type="submission" date="2020-08" db="EMBL/GenBank/DDBJ databases">
        <authorList>
            <person name="Kikuchi T."/>
        </authorList>
    </citation>
    <scope>NUCLEOTIDE SEQUENCE</scope>
    <source>
        <strain evidence="2">Ka4C1</strain>
    </source>
</reference>
<feature type="domain" description="C2H2-type" evidence="1">
    <location>
        <begin position="5"/>
        <end position="27"/>
    </location>
</feature>
<proteinExistence type="predicted"/>
<dbReference type="AlphaFoldDB" id="A0A1I7RTY2"/>
<dbReference type="Proteomes" id="UP000582659">
    <property type="component" value="Unassembled WGS sequence"/>
</dbReference>
<evidence type="ECO:0000313" key="2">
    <source>
        <dbReference type="EMBL" id="CAD5235620.1"/>
    </source>
</evidence>
<name>A0A1I7RTY2_BURXY</name>
<sequence length="110" mass="11956">MPSPCCWGGCSEVFGHTNELVVHLSAHLGSPQDQCKWRGCAANLGENVTTAVVLRRVVVEHAALRPHRCSQCHKNFFGTEFLGDPYSCNSSEKSGDYRAFAGHPTACHPS</sequence>
<evidence type="ECO:0000313" key="4">
    <source>
        <dbReference type="Proteomes" id="UP000095284"/>
    </source>
</evidence>
<keyword evidence="5" id="KW-1185">Reference proteome</keyword>
<evidence type="ECO:0000313" key="3">
    <source>
        <dbReference type="EMBL" id="CAG9132101.1"/>
    </source>
</evidence>
<dbReference type="PROSITE" id="PS00028">
    <property type="entry name" value="ZINC_FINGER_C2H2_1"/>
    <property type="match status" value="1"/>
</dbReference>
<dbReference type="Proteomes" id="UP000659654">
    <property type="component" value="Unassembled WGS sequence"/>
</dbReference>
<dbReference type="EMBL" id="CAJFDI010000006">
    <property type="protein sequence ID" value="CAD5235620.1"/>
    <property type="molecule type" value="Genomic_DNA"/>
</dbReference>
<dbReference type="EMBL" id="CAJFCV020000006">
    <property type="protein sequence ID" value="CAG9132101.1"/>
    <property type="molecule type" value="Genomic_DNA"/>
</dbReference>
<gene>
    <name evidence="2" type="ORF">BXYJ_LOCUS15711</name>
</gene>
<evidence type="ECO:0000259" key="1">
    <source>
        <dbReference type="PROSITE" id="PS00028"/>
    </source>
</evidence>
<evidence type="ECO:0000313" key="6">
    <source>
        <dbReference type="WBParaSite" id="BXY_0418900.1"/>
    </source>
</evidence>
<dbReference type="SMR" id="A0A1I7RTY2"/>
<dbReference type="WBParaSite" id="BXY_0418900.1">
    <property type="protein sequence ID" value="BXY_0418900.1"/>
    <property type="gene ID" value="BXY_0418900"/>
</dbReference>
<dbReference type="InterPro" id="IPR013087">
    <property type="entry name" value="Znf_C2H2_type"/>
</dbReference>
<organism evidence="4 6">
    <name type="scientific">Bursaphelenchus xylophilus</name>
    <name type="common">Pinewood nematode worm</name>
    <name type="synonym">Aphelenchoides xylophilus</name>
    <dbReference type="NCBI Taxonomy" id="6326"/>
    <lineage>
        <taxon>Eukaryota</taxon>
        <taxon>Metazoa</taxon>
        <taxon>Ecdysozoa</taxon>
        <taxon>Nematoda</taxon>
        <taxon>Chromadorea</taxon>
        <taxon>Rhabditida</taxon>
        <taxon>Tylenchina</taxon>
        <taxon>Tylenchomorpha</taxon>
        <taxon>Aphelenchoidea</taxon>
        <taxon>Aphelenchoididae</taxon>
        <taxon>Bursaphelenchus</taxon>
    </lineage>
</organism>
<protein>
    <submittedName>
        <fullName evidence="2">(pine wood nematode) hypothetical protein</fullName>
    </submittedName>
    <submittedName>
        <fullName evidence="6">C2H2-type domain-containing protein</fullName>
    </submittedName>
</protein>